<keyword evidence="2 5" id="KW-0413">Isomerase</keyword>
<dbReference type="SUPFAM" id="SSF109998">
    <property type="entry name" value="Triger factor/SurA peptide-binding domain-like"/>
    <property type="match status" value="1"/>
</dbReference>
<dbReference type="InterPro" id="IPR050245">
    <property type="entry name" value="PrsA_foldase"/>
</dbReference>
<organism evidence="5 6">
    <name type="scientific">Prosthecochloris ethylica</name>
    <dbReference type="NCBI Taxonomy" id="2743976"/>
    <lineage>
        <taxon>Bacteria</taxon>
        <taxon>Pseudomonadati</taxon>
        <taxon>Chlorobiota</taxon>
        <taxon>Chlorobiia</taxon>
        <taxon>Chlorobiales</taxon>
        <taxon>Chlorobiaceae</taxon>
        <taxon>Prosthecochloris</taxon>
    </lineage>
</organism>
<evidence type="ECO:0000313" key="5">
    <source>
        <dbReference type="EMBL" id="MBF0636588.1"/>
    </source>
</evidence>
<dbReference type="Proteomes" id="UP000619838">
    <property type="component" value="Unassembled WGS sequence"/>
</dbReference>
<dbReference type="Pfam" id="PF13616">
    <property type="entry name" value="Rotamase_3"/>
    <property type="match status" value="1"/>
</dbReference>
<evidence type="ECO:0000256" key="1">
    <source>
        <dbReference type="ARBA" id="ARBA00022764"/>
    </source>
</evidence>
<dbReference type="Gene3D" id="1.10.4030.10">
    <property type="entry name" value="Porin chaperone SurA, peptide-binding domain"/>
    <property type="match status" value="1"/>
</dbReference>
<gene>
    <name evidence="5" type="ORF">INT08_05260</name>
</gene>
<keyword evidence="2" id="KW-0697">Rotamase</keyword>
<comment type="caution">
    <text evidence="5">The sequence shown here is derived from an EMBL/GenBank/DDBJ whole genome shotgun (WGS) entry which is preliminary data.</text>
</comment>
<name>A0ABR9XRD9_9CHLB</name>
<dbReference type="InterPro" id="IPR027304">
    <property type="entry name" value="Trigger_fact/SurA_dom_sf"/>
</dbReference>
<dbReference type="InterPro" id="IPR000297">
    <property type="entry name" value="PPIase_PpiC"/>
</dbReference>
<evidence type="ECO:0000259" key="4">
    <source>
        <dbReference type="PROSITE" id="PS50198"/>
    </source>
</evidence>
<dbReference type="PROSITE" id="PS50198">
    <property type="entry name" value="PPIC_PPIASE_2"/>
    <property type="match status" value="2"/>
</dbReference>
<dbReference type="Gene3D" id="3.10.50.40">
    <property type="match status" value="2"/>
</dbReference>
<dbReference type="Pfam" id="PF00639">
    <property type="entry name" value="Rotamase"/>
    <property type="match status" value="1"/>
</dbReference>
<dbReference type="RefSeq" id="WP_114607778.1">
    <property type="nucleotide sequence ID" value="NZ_JABVZQ010000003.1"/>
</dbReference>
<keyword evidence="1" id="KW-0574">Periplasm</keyword>
<dbReference type="SUPFAM" id="SSF54534">
    <property type="entry name" value="FKBP-like"/>
    <property type="match status" value="2"/>
</dbReference>
<evidence type="ECO:0000256" key="3">
    <source>
        <dbReference type="SAM" id="SignalP"/>
    </source>
</evidence>
<feature type="domain" description="PpiC" evidence="4">
    <location>
        <begin position="279"/>
        <end position="339"/>
    </location>
</feature>
<evidence type="ECO:0000256" key="2">
    <source>
        <dbReference type="PROSITE-ProRule" id="PRU00278"/>
    </source>
</evidence>
<accession>A0ABR9XRD9</accession>
<dbReference type="InterPro" id="IPR046357">
    <property type="entry name" value="PPIase_dom_sf"/>
</dbReference>
<protein>
    <submittedName>
        <fullName evidence="5">Peptidylprolyl isomerase</fullName>
    </submittedName>
</protein>
<keyword evidence="6" id="KW-1185">Reference proteome</keyword>
<dbReference type="PANTHER" id="PTHR47245:SF2">
    <property type="entry name" value="PEPTIDYL-PROLYL CIS-TRANS ISOMERASE HP_0175-RELATED"/>
    <property type="match status" value="1"/>
</dbReference>
<feature type="signal peptide" evidence="3">
    <location>
        <begin position="1"/>
        <end position="26"/>
    </location>
</feature>
<dbReference type="PANTHER" id="PTHR47245">
    <property type="entry name" value="PEPTIDYLPROLYL ISOMERASE"/>
    <property type="match status" value="1"/>
</dbReference>
<feature type="chain" id="PRO_5045244826" evidence="3">
    <location>
        <begin position="27"/>
        <end position="444"/>
    </location>
</feature>
<dbReference type="InterPro" id="IPR015391">
    <property type="entry name" value="SurA_N"/>
</dbReference>
<proteinExistence type="predicted"/>
<dbReference type="GO" id="GO:0016853">
    <property type="term" value="F:isomerase activity"/>
    <property type="evidence" value="ECO:0007669"/>
    <property type="project" value="UniProtKB-KW"/>
</dbReference>
<feature type="domain" description="PpiC" evidence="4">
    <location>
        <begin position="176"/>
        <end position="276"/>
    </location>
</feature>
<evidence type="ECO:0000313" key="6">
    <source>
        <dbReference type="Proteomes" id="UP000619838"/>
    </source>
</evidence>
<dbReference type="Pfam" id="PF09312">
    <property type="entry name" value="SurA_N"/>
    <property type="match status" value="1"/>
</dbReference>
<sequence>MKKAVFRIFIACALLGSPALTSPATAATVVDGIAAVVGNEIILQSEIEEQAVLTQLQFPEASDDKDLRKQILDNLVMQKIVLTKAKLDSVTVNESRIDTETDQKLMFLRERFSSIEAMEKRFAKPYAVIEKEIREDIRNQQLIESLRRERMSGVTVTYEEVEEFYEQNRKQLPVIPESVRISQIVLYPQVTAASKAAARERVEEALLKLREGADFAEIAREYSQDPGSAAVGGDLGYSKRGEFVKPFEEAAFALEKGEVSGIVETRYGYHIIQVLERKNDTIHTRHILAVFDRSNLDREAARERLADIRQAVLDGKESFADMAKQYSDDPVSAASGGVIRQKGSGGVDGLFPVSSLKEPLKGIVGSLDDEGDISRPVLIEVESGEPFYAIFRLDRKVPRHTMDLSKDYARLEQLAIDRKQQARFAEWVDSLKKEIYIRVYGSDV</sequence>
<dbReference type="EMBL" id="JADGII010000006">
    <property type="protein sequence ID" value="MBF0636588.1"/>
    <property type="molecule type" value="Genomic_DNA"/>
</dbReference>
<reference evidence="5 6" key="1">
    <citation type="journal article" date="2020" name="Microorganisms">
        <title>Simultaneous Genome Sequencing of Prosthecochloris ethylica and Desulfuromonas acetoxidans within a Syntrophic Mixture Reveals Unique Pili and Protein Interactions.</title>
        <authorList>
            <person name="Kyndt J.A."/>
            <person name="Van Beeumen J.J."/>
            <person name="Meyer T.E."/>
        </authorList>
    </citation>
    <scope>NUCLEOTIDE SEQUENCE [LARGE SCALE GENOMIC DNA]</scope>
    <source>
        <strain evidence="5 6">N3</strain>
    </source>
</reference>
<keyword evidence="3" id="KW-0732">Signal</keyword>